<evidence type="ECO:0000259" key="1">
    <source>
        <dbReference type="Pfam" id="PF02441"/>
    </source>
</evidence>
<proteinExistence type="predicted"/>
<evidence type="ECO:0000313" key="2">
    <source>
        <dbReference type="EMBL" id="GAA0532631.1"/>
    </source>
</evidence>
<dbReference type="EMBL" id="BAAAGS010000021">
    <property type="protein sequence ID" value="GAA0532631.1"/>
    <property type="molecule type" value="Genomic_DNA"/>
</dbReference>
<protein>
    <submittedName>
        <fullName evidence="2">Flavoprotein</fullName>
    </submittedName>
</protein>
<sequence>MTASRVLYVVGTAAPPVLNLGNLIRLLRAEGWLTCLVLSPTAAGWVDTAELEQLTGMPVRSALRQPTEQDPFPPADAVLAAPLTFNTVNKWAAGMNDTTALGVLNELLGAAVPIVAAPCVKSLLQSHPAYRASVERLTESGVRFLEQSQTVVRTQDAAVDFDWPSLVAEVQRLRST</sequence>
<reference evidence="2 3" key="1">
    <citation type="journal article" date="2019" name="Int. J. Syst. Evol. Microbiol.">
        <title>The Global Catalogue of Microorganisms (GCM) 10K type strain sequencing project: providing services to taxonomists for standard genome sequencing and annotation.</title>
        <authorList>
            <consortium name="The Broad Institute Genomics Platform"/>
            <consortium name="The Broad Institute Genome Sequencing Center for Infectious Disease"/>
            <person name="Wu L."/>
            <person name="Ma J."/>
        </authorList>
    </citation>
    <scope>NUCLEOTIDE SEQUENCE [LARGE SCALE GENOMIC DNA]</scope>
    <source>
        <strain evidence="2 3">JCM 10303</strain>
    </source>
</reference>
<evidence type="ECO:0000313" key="3">
    <source>
        <dbReference type="Proteomes" id="UP001500729"/>
    </source>
</evidence>
<accession>A0ABN1D2S5</accession>
<feature type="domain" description="Flavoprotein" evidence="1">
    <location>
        <begin position="9"/>
        <end position="137"/>
    </location>
</feature>
<dbReference type="InterPro" id="IPR036551">
    <property type="entry name" value="Flavin_trans-like"/>
</dbReference>
<dbReference type="RefSeq" id="WP_081468307.1">
    <property type="nucleotide sequence ID" value="NZ_BAAAGS010000021.1"/>
</dbReference>
<dbReference type="InterPro" id="IPR003382">
    <property type="entry name" value="Flavoprotein"/>
</dbReference>
<comment type="caution">
    <text evidence="2">The sequence shown here is derived from an EMBL/GenBank/DDBJ whole genome shotgun (WGS) entry which is preliminary data.</text>
</comment>
<name>A0ABN1D2S5_SACER</name>
<dbReference type="Proteomes" id="UP001500729">
    <property type="component" value="Unassembled WGS sequence"/>
</dbReference>
<dbReference type="SUPFAM" id="SSF52507">
    <property type="entry name" value="Homo-oligomeric flavin-containing Cys decarboxylases, HFCD"/>
    <property type="match status" value="1"/>
</dbReference>
<gene>
    <name evidence="2" type="ORF">GCM10009533_34660</name>
</gene>
<organism evidence="2 3">
    <name type="scientific">Saccharopolyspora erythraea</name>
    <name type="common">Streptomyces erythraeus</name>
    <dbReference type="NCBI Taxonomy" id="1836"/>
    <lineage>
        <taxon>Bacteria</taxon>
        <taxon>Bacillati</taxon>
        <taxon>Actinomycetota</taxon>
        <taxon>Actinomycetes</taxon>
        <taxon>Pseudonocardiales</taxon>
        <taxon>Pseudonocardiaceae</taxon>
        <taxon>Saccharopolyspora</taxon>
    </lineage>
</organism>
<dbReference type="Pfam" id="PF02441">
    <property type="entry name" value="Flavoprotein"/>
    <property type="match status" value="1"/>
</dbReference>
<dbReference type="Gene3D" id="3.40.50.1950">
    <property type="entry name" value="Flavin prenyltransferase-like"/>
    <property type="match status" value="1"/>
</dbReference>
<keyword evidence="3" id="KW-1185">Reference proteome</keyword>